<dbReference type="SUPFAM" id="SSF53335">
    <property type="entry name" value="S-adenosyl-L-methionine-dependent methyltransferases"/>
    <property type="match status" value="1"/>
</dbReference>
<name>A0AB39MBS7_9ACTN</name>
<feature type="domain" description="Methyltransferase type 12" evidence="1">
    <location>
        <begin position="56"/>
        <end position="155"/>
    </location>
</feature>
<dbReference type="EMBL" id="CP163431">
    <property type="protein sequence ID" value="XDQ02419.1"/>
    <property type="molecule type" value="Genomic_DNA"/>
</dbReference>
<organism evidence="2">
    <name type="scientific">Streptomyces sp. R08</name>
    <dbReference type="NCBI Taxonomy" id="3238624"/>
    <lineage>
        <taxon>Bacteria</taxon>
        <taxon>Bacillati</taxon>
        <taxon>Actinomycetota</taxon>
        <taxon>Actinomycetes</taxon>
        <taxon>Kitasatosporales</taxon>
        <taxon>Streptomycetaceae</taxon>
        <taxon>Streptomyces</taxon>
    </lineage>
</organism>
<gene>
    <name evidence="2" type="ORF">AB5J58_20375</name>
</gene>
<dbReference type="Gene3D" id="3.40.50.150">
    <property type="entry name" value="Vaccinia Virus protein VP39"/>
    <property type="match status" value="1"/>
</dbReference>
<dbReference type="EC" id="2.1.-.-" evidence="2"/>
<keyword evidence="2" id="KW-0489">Methyltransferase</keyword>
<keyword evidence="2" id="KW-0808">Transferase</keyword>
<dbReference type="GO" id="GO:0032259">
    <property type="term" value="P:methylation"/>
    <property type="evidence" value="ECO:0007669"/>
    <property type="project" value="UniProtKB-KW"/>
</dbReference>
<dbReference type="RefSeq" id="WP_369188558.1">
    <property type="nucleotide sequence ID" value="NZ_CP163431.1"/>
</dbReference>
<proteinExistence type="predicted"/>
<sequence>MYSLSSRSPAHPTGISSRDAYAVSAEFYDVLQGEADAAQVRELYGTAVGSARHGVLDIGAGTGRVTLLGLAESEVGVHAVEPARSMRSALMTRLASLPAEVRGRVTVHPCSLDEARLRGVADIAVCHNTLACLDPSSRRRLYPAVAAALSPGGLLLLHLPPARLPRTPTVRPLPPQRLGRHEYGGHMVLSAEAGRIRTRFDYWVRDGTDVVREHTETFWMWPASRDDVAEELAEHGFTPVPDAGDPAVLTVRRE</sequence>
<dbReference type="CDD" id="cd02440">
    <property type="entry name" value="AdoMet_MTases"/>
    <property type="match status" value="1"/>
</dbReference>
<protein>
    <submittedName>
        <fullName evidence="2">Class I SAM-dependent methyltransferase</fullName>
        <ecNumber evidence="2">2.1.-.-</ecNumber>
    </submittedName>
</protein>
<evidence type="ECO:0000313" key="2">
    <source>
        <dbReference type="EMBL" id="XDQ02419.1"/>
    </source>
</evidence>
<dbReference type="InterPro" id="IPR029063">
    <property type="entry name" value="SAM-dependent_MTases_sf"/>
</dbReference>
<evidence type="ECO:0000259" key="1">
    <source>
        <dbReference type="Pfam" id="PF08242"/>
    </source>
</evidence>
<dbReference type="Pfam" id="PF08242">
    <property type="entry name" value="Methyltransf_12"/>
    <property type="match status" value="1"/>
</dbReference>
<dbReference type="GO" id="GO:0008168">
    <property type="term" value="F:methyltransferase activity"/>
    <property type="evidence" value="ECO:0007669"/>
    <property type="project" value="UniProtKB-KW"/>
</dbReference>
<accession>A0AB39MBS7</accession>
<reference evidence="2" key="1">
    <citation type="submission" date="2024-07" db="EMBL/GenBank/DDBJ databases">
        <authorList>
            <person name="Yu S.T."/>
        </authorList>
    </citation>
    <scope>NUCLEOTIDE SEQUENCE</scope>
    <source>
        <strain evidence="2">R08</strain>
    </source>
</reference>
<dbReference type="InterPro" id="IPR013217">
    <property type="entry name" value="Methyltransf_12"/>
</dbReference>
<dbReference type="AlphaFoldDB" id="A0AB39MBS7"/>